<evidence type="ECO:0000313" key="16">
    <source>
        <dbReference type="EMBL" id="KAF5842535.1"/>
    </source>
</evidence>
<evidence type="ECO:0000256" key="6">
    <source>
        <dbReference type="ARBA" id="ARBA00022723"/>
    </source>
</evidence>
<sequence length="482" mass="51651">MGEQPESSLRSYLSLPGIAALGAGCILYTYSTCVTRRAQELSMAEPISQLADLSKVAQLLPMLVAIRGRVNSYYAKKCELSEKHAVIHELLEEEIWRKQRAEGRTIYEPFETRKVFEECEWFVEDGSGLRVKVENALQAGHLRSAMEMKTEFAAEDLTQKSIGRVLMEKAWQMTKTGMRKTERYLPVGTVVTCVGELSPNHVRTPVSATPAGTIGPSGTHDQTKTTYTTAPLHLPSATTSGGSSSPGSRGSSEGAVGPGASTSSSSGGGFGSYFQSGSSGGSNPSAQGGGEKSVFSGPFPGLLSGQGDGRGGGGGGEESLAYVLRKPVVGPSYITTLSVDQLVAAMSNTARKCRWAAYALGAVGVVLVARKAILKLQQQLHQRRVRARVMQVEQARRTRQTKVPGGFHNPSAREDPRQEGYPEGYQGDREPNTCVICLESNVGTVFTPCGHMCCCVGCGLATSMERCPICRVRGRAIRVYRP</sequence>
<dbReference type="InterPro" id="IPR013083">
    <property type="entry name" value="Znf_RING/FYVE/PHD"/>
</dbReference>
<gene>
    <name evidence="16" type="ORF">DUNSADRAFT_6779</name>
</gene>
<feature type="compositionally biased region" description="Low complexity" evidence="13">
    <location>
        <begin position="240"/>
        <end position="265"/>
    </location>
</feature>
<dbReference type="SMART" id="SM00184">
    <property type="entry name" value="RING"/>
    <property type="match status" value="1"/>
</dbReference>
<keyword evidence="17" id="KW-1185">Reference proteome</keyword>
<dbReference type="InterPro" id="IPR022170">
    <property type="entry name" value="MUL1-like"/>
</dbReference>
<dbReference type="Pfam" id="PF13920">
    <property type="entry name" value="zf-C3HC4_3"/>
    <property type="match status" value="1"/>
</dbReference>
<evidence type="ECO:0000256" key="1">
    <source>
        <dbReference type="ARBA" id="ARBA00000900"/>
    </source>
</evidence>
<evidence type="ECO:0000256" key="2">
    <source>
        <dbReference type="ARBA" id="ARBA00004141"/>
    </source>
</evidence>
<dbReference type="InterPro" id="IPR001841">
    <property type="entry name" value="Znf_RING"/>
</dbReference>
<reference evidence="16" key="1">
    <citation type="submission" date="2017-08" db="EMBL/GenBank/DDBJ databases">
        <authorList>
            <person name="Polle J.E."/>
            <person name="Barry K."/>
            <person name="Cushman J."/>
            <person name="Schmutz J."/>
            <person name="Tran D."/>
            <person name="Hathwaick L.T."/>
            <person name="Yim W.C."/>
            <person name="Jenkins J."/>
            <person name="Mckie-Krisberg Z.M."/>
            <person name="Prochnik S."/>
            <person name="Lindquist E."/>
            <person name="Dockter R.B."/>
            <person name="Adam C."/>
            <person name="Molina H."/>
            <person name="Bunkerborg J."/>
            <person name="Jin E."/>
            <person name="Buchheim M."/>
            <person name="Magnuson J."/>
        </authorList>
    </citation>
    <scope>NUCLEOTIDE SEQUENCE</scope>
    <source>
        <strain evidence="16">CCAP 19/18</strain>
    </source>
</reference>
<keyword evidence="10 14" id="KW-1133">Transmembrane helix</keyword>
<proteinExistence type="predicted"/>
<evidence type="ECO:0000256" key="12">
    <source>
        <dbReference type="PROSITE-ProRule" id="PRU00175"/>
    </source>
</evidence>
<evidence type="ECO:0000256" key="5">
    <source>
        <dbReference type="ARBA" id="ARBA00022692"/>
    </source>
</evidence>
<keyword evidence="4" id="KW-0808">Transferase</keyword>
<comment type="catalytic activity">
    <reaction evidence="1">
        <text>S-ubiquitinyl-[E2 ubiquitin-conjugating enzyme]-L-cysteine + [acceptor protein]-L-lysine = [E2 ubiquitin-conjugating enzyme]-L-cysteine + N(6)-ubiquitinyl-[acceptor protein]-L-lysine.</text>
        <dbReference type="EC" id="2.3.2.27"/>
    </reaction>
</comment>
<dbReference type="PROSITE" id="PS50089">
    <property type="entry name" value="ZF_RING_2"/>
    <property type="match status" value="1"/>
</dbReference>
<evidence type="ECO:0000256" key="9">
    <source>
        <dbReference type="ARBA" id="ARBA00022833"/>
    </source>
</evidence>
<organism evidence="16 17">
    <name type="scientific">Dunaliella salina</name>
    <name type="common">Green alga</name>
    <name type="synonym">Protococcus salinus</name>
    <dbReference type="NCBI Taxonomy" id="3046"/>
    <lineage>
        <taxon>Eukaryota</taxon>
        <taxon>Viridiplantae</taxon>
        <taxon>Chlorophyta</taxon>
        <taxon>core chlorophytes</taxon>
        <taxon>Chlorophyceae</taxon>
        <taxon>CS clade</taxon>
        <taxon>Chlamydomonadales</taxon>
        <taxon>Dunaliellaceae</taxon>
        <taxon>Dunaliella</taxon>
    </lineage>
</organism>
<comment type="caution">
    <text evidence="16">The sequence shown here is derived from an EMBL/GenBank/DDBJ whole genome shotgun (WGS) entry which is preliminary data.</text>
</comment>
<keyword evidence="6" id="KW-0479">Metal-binding</keyword>
<keyword evidence="8" id="KW-0833">Ubl conjugation pathway</keyword>
<feature type="region of interest" description="Disordered" evidence="13">
    <location>
        <begin position="394"/>
        <end position="424"/>
    </location>
</feature>
<keyword evidence="5 14" id="KW-0812">Transmembrane</keyword>
<evidence type="ECO:0000313" key="17">
    <source>
        <dbReference type="Proteomes" id="UP000815325"/>
    </source>
</evidence>
<dbReference type="EMBL" id="MU069460">
    <property type="protein sequence ID" value="KAF5842535.1"/>
    <property type="molecule type" value="Genomic_DNA"/>
</dbReference>
<keyword evidence="7 12" id="KW-0863">Zinc-finger</keyword>
<dbReference type="Gene3D" id="3.30.40.10">
    <property type="entry name" value="Zinc/RING finger domain, C3HC4 (zinc finger)"/>
    <property type="match status" value="1"/>
</dbReference>
<evidence type="ECO:0000256" key="14">
    <source>
        <dbReference type="SAM" id="Phobius"/>
    </source>
</evidence>
<feature type="domain" description="RING-type" evidence="15">
    <location>
        <begin position="434"/>
        <end position="471"/>
    </location>
</feature>
<evidence type="ECO:0000256" key="7">
    <source>
        <dbReference type="ARBA" id="ARBA00022771"/>
    </source>
</evidence>
<evidence type="ECO:0000256" key="4">
    <source>
        <dbReference type="ARBA" id="ARBA00022679"/>
    </source>
</evidence>
<feature type="compositionally biased region" description="Basic and acidic residues" evidence="13">
    <location>
        <begin position="411"/>
        <end position="424"/>
    </location>
</feature>
<protein>
    <recommendedName>
        <fullName evidence="3">RING-type E3 ubiquitin transferase</fullName>
        <ecNumber evidence="3">2.3.2.27</ecNumber>
    </recommendedName>
</protein>
<dbReference type="InterPro" id="IPR044231">
    <property type="entry name" value="SP1/SPL1"/>
</dbReference>
<comment type="subcellular location">
    <subcellularLocation>
        <location evidence="2">Membrane</location>
        <topology evidence="2">Multi-pass membrane protein</topology>
    </subcellularLocation>
</comment>
<accession>A0ABQ7H6P8</accession>
<evidence type="ECO:0000256" key="8">
    <source>
        <dbReference type="ARBA" id="ARBA00022786"/>
    </source>
</evidence>
<evidence type="ECO:0000256" key="3">
    <source>
        <dbReference type="ARBA" id="ARBA00012483"/>
    </source>
</evidence>
<dbReference type="PANTHER" id="PTHR47568:SF2">
    <property type="entry name" value="E3 UBIQUITIN-PROTEIN LIGASE SP1-RELATED"/>
    <property type="match status" value="1"/>
</dbReference>
<dbReference type="SUPFAM" id="SSF57850">
    <property type="entry name" value="RING/U-box"/>
    <property type="match status" value="1"/>
</dbReference>
<keyword evidence="9" id="KW-0862">Zinc</keyword>
<dbReference type="Proteomes" id="UP000815325">
    <property type="component" value="Unassembled WGS sequence"/>
</dbReference>
<evidence type="ECO:0000256" key="11">
    <source>
        <dbReference type="ARBA" id="ARBA00023136"/>
    </source>
</evidence>
<dbReference type="Pfam" id="PF12483">
    <property type="entry name" value="GIDE"/>
    <property type="match status" value="1"/>
</dbReference>
<evidence type="ECO:0000256" key="10">
    <source>
        <dbReference type="ARBA" id="ARBA00022989"/>
    </source>
</evidence>
<dbReference type="EC" id="2.3.2.27" evidence="3"/>
<feature type="region of interest" description="Disordered" evidence="13">
    <location>
        <begin position="200"/>
        <end position="316"/>
    </location>
</feature>
<evidence type="ECO:0000256" key="13">
    <source>
        <dbReference type="SAM" id="MobiDB-lite"/>
    </source>
</evidence>
<keyword evidence="11 14" id="KW-0472">Membrane</keyword>
<name>A0ABQ7H6P8_DUNSA</name>
<evidence type="ECO:0000259" key="15">
    <source>
        <dbReference type="PROSITE" id="PS50089"/>
    </source>
</evidence>
<feature type="compositionally biased region" description="Gly residues" evidence="13">
    <location>
        <begin position="304"/>
        <end position="316"/>
    </location>
</feature>
<dbReference type="PANTHER" id="PTHR47568">
    <property type="match status" value="1"/>
</dbReference>
<feature type="transmembrane region" description="Helical" evidence="14">
    <location>
        <begin position="12"/>
        <end position="30"/>
    </location>
</feature>